<name>A0A848GQW4_9BACT</name>
<protein>
    <recommendedName>
        <fullName evidence="4">Secreted protein</fullName>
    </recommendedName>
</protein>
<dbReference type="EMBL" id="JABBGC010000003">
    <property type="protein sequence ID" value="NML40784.1"/>
    <property type="molecule type" value="Genomic_DNA"/>
</dbReference>
<comment type="caution">
    <text evidence="2">The sequence shown here is derived from an EMBL/GenBank/DDBJ whole genome shotgun (WGS) entry which is preliminary data.</text>
</comment>
<keyword evidence="3" id="KW-1185">Reference proteome</keyword>
<evidence type="ECO:0000313" key="3">
    <source>
        <dbReference type="Proteomes" id="UP000583266"/>
    </source>
</evidence>
<evidence type="ECO:0000313" key="2">
    <source>
        <dbReference type="EMBL" id="NML40784.1"/>
    </source>
</evidence>
<dbReference type="RefSeq" id="WP_169227862.1">
    <property type="nucleotide sequence ID" value="NZ_JABBGC010000003.1"/>
</dbReference>
<feature type="signal peptide" evidence="1">
    <location>
        <begin position="1"/>
        <end position="25"/>
    </location>
</feature>
<dbReference type="Proteomes" id="UP000583266">
    <property type="component" value="Unassembled WGS sequence"/>
</dbReference>
<evidence type="ECO:0008006" key="4">
    <source>
        <dbReference type="Google" id="ProtNLM"/>
    </source>
</evidence>
<gene>
    <name evidence="2" type="ORF">HHL17_26540</name>
</gene>
<dbReference type="AlphaFoldDB" id="A0A848GQW4"/>
<accession>A0A848GQW4</accession>
<reference evidence="2 3" key="1">
    <citation type="submission" date="2020-04" db="EMBL/GenBank/DDBJ databases">
        <title>Chitinophaga sp. G-6-1-13 sp. nov., isolated from soil.</title>
        <authorList>
            <person name="Dahal R.H."/>
            <person name="Chaudhary D.K."/>
        </authorList>
    </citation>
    <scope>NUCLEOTIDE SEQUENCE [LARGE SCALE GENOMIC DNA]</scope>
    <source>
        <strain evidence="2 3">G-6-1-13</strain>
    </source>
</reference>
<organism evidence="2 3">
    <name type="scientific">Chitinophaga fulva</name>
    <dbReference type="NCBI Taxonomy" id="2728842"/>
    <lineage>
        <taxon>Bacteria</taxon>
        <taxon>Pseudomonadati</taxon>
        <taxon>Bacteroidota</taxon>
        <taxon>Chitinophagia</taxon>
        <taxon>Chitinophagales</taxon>
        <taxon>Chitinophagaceae</taxon>
        <taxon>Chitinophaga</taxon>
    </lineage>
</organism>
<proteinExistence type="predicted"/>
<feature type="chain" id="PRO_5032297209" description="Secreted protein" evidence="1">
    <location>
        <begin position="26"/>
        <end position="79"/>
    </location>
</feature>
<evidence type="ECO:0000256" key="1">
    <source>
        <dbReference type="SAM" id="SignalP"/>
    </source>
</evidence>
<sequence length="79" mass="8044">MKKVKILLSTVAVVALIAGAVAVNARQGVKVYTHGPLDPAGFCGTAKPLSTFLPDQGNQKATSPIPAPCVNGLITTDSN</sequence>
<keyword evidence="1" id="KW-0732">Signal</keyword>